<dbReference type="PANTHER" id="PTHR36558:SF1">
    <property type="entry name" value="RESTRICTION ENDONUCLEASE DOMAIN-CONTAINING PROTEIN-RELATED"/>
    <property type="match status" value="1"/>
</dbReference>
<dbReference type="InterPro" id="IPR012296">
    <property type="entry name" value="Nuclease_put_TT1808"/>
</dbReference>
<dbReference type="Gene3D" id="3.90.1570.10">
    <property type="entry name" value="tt1808, chain A"/>
    <property type="match status" value="1"/>
</dbReference>
<reference evidence="2" key="1">
    <citation type="submission" date="2016-10" db="EMBL/GenBank/DDBJ databases">
        <title>Comparative genomics uncovers the prolific and rare metabolic potential of the cyanobacterial genus Moorea.</title>
        <authorList>
            <person name="Leao T."/>
            <person name="Castelao G."/>
            <person name="Korobeynikov A."/>
            <person name="Monroe E.A."/>
            <person name="Podell S."/>
            <person name="Glukhov E."/>
            <person name="Allen E."/>
            <person name="Gerwick W.H."/>
            <person name="Gerwick L."/>
        </authorList>
    </citation>
    <scope>NUCLEOTIDE SEQUENCE [LARGE SCALE GENOMIC DNA]</scope>
    <source>
        <strain evidence="2">JHB</strain>
    </source>
</reference>
<dbReference type="PANTHER" id="PTHR36558">
    <property type="entry name" value="GLR1098 PROTEIN"/>
    <property type="match status" value="1"/>
</dbReference>
<evidence type="ECO:0000313" key="1">
    <source>
        <dbReference type="EMBL" id="AOY81965.1"/>
    </source>
</evidence>
<sequence length="69" mass="7817">MIADKSPNYISQEDYLAQEEDSPIKHEYSDGEIYAMAGASDAHVTIALNRLRGSCREQRIWEQGTVDKN</sequence>
<gene>
    <name evidence="1" type="ORF">BJP36_20705</name>
</gene>
<protein>
    <submittedName>
        <fullName evidence="1">Uncharacterized protein</fullName>
    </submittedName>
</protein>
<dbReference type="AlphaFoldDB" id="A0A1D9G364"/>
<dbReference type="Proteomes" id="UP000176944">
    <property type="component" value="Chromosome"/>
</dbReference>
<accession>A0A1D9G364</accession>
<name>A0A1D9G364_MOOP1</name>
<organism evidence="1 2">
    <name type="scientific">Moorena producens (strain JHB)</name>
    <dbReference type="NCBI Taxonomy" id="1454205"/>
    <lineage>
        <taxon>Bacteria</taxon>
        <taxon>Bacillati</taxon>
        <taxon>Cyanobacteriota</taxon>
        <taxon>Cyanophyceae</taxon>
        <taxon>Coleofasciculales</taxon>
        <taxon>Coleofasciculaceae</taxon>
        <taxon>Moorena</taxon>
    </lineage>
</organism>
<proteinExistence type="predicted"/>
<dbReference type="EMBL" id="CP017708">
    <property type="protein sequence ID" value="AOY81965.1"/>
    <property type="molecule type" value="Genomic_DNA"/>
</dbReference>
<evidence type="ECO:0000313" key="2">
    <source>
        <dbReference type="Proteomes" id="UP000176944"/>
    </source>
</evidence>